<dbReference type="VEuPathDB" id="VectorBase:ISCI017849"/>
<sequence>MAVNYNPPWIEIVAKAKQRRERKLGNEVGHAIHTVILHGLAPHDSSKILIRRVPLRFSDAAILADLDESQFETYTYRELCEFKLIILTFFGLKGHTGEPLCTIGGGSYVTAAPGCPKRFREPCVLSSRDARRRSEPRGETRLYNGGHRRTAPDLDPEEAQ</sequence>
<evidence type="ECO:0000256" key="1">
    <source>
        <dbReference type="SAM" id="MobiDB-lite"/>
    </source>
</evidence>
<feature type="region of interest" description="Disordered" evidence="1">
    <location>
        <begin position="127"/>
        <end position="160"/>
    </location>
</feature>
<dbReference type="PaxDb" id="6945-B7PIP5"/>
<dbReference type="InParanoid" id="B7PIP5"/>
<reference evidence="2 4" key="1">
    <citation type="submission" date="2008-03" db="EMBL/GenBank/DDBJ databases">
        <title>Annotation of Ixodes scapularis.</title>
        <authorList>
            <consortium name="Ixodes scapularis Genome Project Consortium"/>
            <person name="Caler E."/>
            <person name="Hannick L.I."/>
            <person name="Bidwell S."/>
            <person name="Joardar V."/>
            <person name="Thiagarajan M."/>
            <person name="Amedeo P."/>
            <person name="Galinsky K.J."/>
            <person name="Schobel S."/>
            <person name="Inman J."/>
            <person name="Hostetler J."/>
            <person name="Miller J."/>
            <person name="Hammond M."/>
            <person name="Megy K."/>
            <person name="Lawson D."/>
            <person name="Kodira C."/>
            <person name="Sutton G."/>
            <person name="Meyer J."/>
            <person name="Hill C.A."/>
            <person name="Birren B."/>
            <person name="Nene V."/>
            <person name="Collins F."/>
            <person name="Alarcon-Chaidez F."/>
            <person name="Wikel S."/>
            <person name="Strausberg R."/>
        </authorList>
    </citation>
    <scope>NUCLEOTIDE SEQUENCE [LARGE SCALE GENOMIC DNA]</scope>
    <source>
        <strain evidence="4">Wikel</strain>
        <strain evidence="2">Wikel colony</strain>
    </source>
</reference>
<dbReference type="VEuPathDB" id="VectorBase:ISCW017849"/>
<name>B7PIP5_IXOSC</name>
<protein>
    <submittedName>
        <fullName evidence="2 3">Uncharacterized protein</fullName>
    </submittedName>
</protein>
<evidence type="ECO:0000313" key="3">
    <source>
        <dbReference type="EnsemblMetazoa" id="ISCW017849-PA"/>
    </source>
</evidence>
<evidence type="ECO:0000313" key="2">
    <source>
        <dbReference type="EMBL" id="EEC06467.1"/>
    </source>
</evidence>
<reference evidence="3" key="2">
    <citation type="submission" date="2020-05" db="UniProtKB">
        <authorList>
            <consortium name="EnsemblMetazoa"/>
        </authorList>
    </citation>
    <scope>IDENTIFICATION</scope>
    <source>
        <strain evidence="3">wikel</strain>
    </source>
</reference>
<dbReference type="AlphaFoldDB" id="B7PIP5"/>
<organism>
    <name type="scientific">Ixodes scapularis</name>
    <name type="common">Black-legged tick</name>
    <name type="synonym">Deer tick</name>
    <dbReference type="NCBI Taxonomy" id="6945"/>
    <lineage>
        <taxon>Eukaryota</taxon>
        <taxon>Metazoa</taxon>
        <taxon>Ecdysozoa</taxon>
        <taxon>Arthropoda</taxon>
        <taxon>Chelicerata</taxon>
        <taxon>Arachnida</taxon>
        <taxon>Acari</taxon>
        <taxon>Parasitiformes</taxon>
        <taxon>Ixodida</taxon>
        <taxon>Ixodoidea</taxon>
        <taxon>Ixodidae</taxon>
        <taxon>Ixodinae</taxon>
        <taxon>Ixodes</taxon>
    </lineage>
</organism>
<feature type="compositionally biased region" description="Basic and acidic residues" evidence="1">
    <location>
        <begin position="128"/>
        <end position="140"/>
    </location>
</feature>
<accession>B7PIP5</accession>
<proteinExistence type="predicted"/>
<dbReference type="EnsemblMetazoa" id="ISCW017849-RA">
    <property type="protein sequence ID" value="ISCW017849-PA"/>
    <property type="gene ID" value="ISCW017849"/>
</dbReference>
<keyword evidence="4" id="KW-1185">Reference proteome</keyword>
<dbReference type="Proteomes" id="UP000001555">
    <property type="component" value="Unassembled WGS sequence"/>
</dbReference>
<dbReference type="HOGENOM" id="CLU_1654057_0_0_1"/>
<dbReference type="EMBL" id="DS720231">
    <property type="protein sequence ID" value="EEC06467.1"/>
    <property type="molecule type" value="Genomic_DNA"/>
</dbReference>
<evidence type="ECO:0000313" key="4">
    <source>
        <dbReference type="Proteomes" id="UP000001555"/>
    </source>
</evidence>
<gene>
    <name evidence="2" type="ORF">IscW_ISCW017849</name>
</gene>
<dbReference type="EMBL" id="ABJB010364460">
    <property type="status" value="NOT_ANNOTATED_CDS"/>
    <property type="molecule type" value="Genomic_DNA"/>
</dbReference>